<evidence type="ECO:0000313" key="10">
    <source>
        <dbReference type="EMBL" id="OHB17643.1"/>
    </source>
</evidence>
<feature type="domain" description="Type II secretion system protein GspF" evidence="9">
    <location>
        <begin position="68"/>
        <end position="190"/>
    </location>
</feature>
<protein>
    <recommendedName>
        <fullName evidence="9">Type II secretion system protein GspF domain-containing protein</fullName>
    </recommendedName>
</protein>
<proteinExistence type="inferred from homology"/>
<dbReference type="InterPro" id="IPR018076">
    <property type="entry name" value="T2SS_GspF_dom"/>
</dbReference>
<name>A0A1G2V7N2_9BACT</name>
<evidence type="ECO:0000256" key="3">
    <source>
        <dbReference type="ARBA" id="ARBA00022475"/>
    </source>
</evidence>
<dbReference type="PRINTS" id="PR00812">
    <property type="entry name" value="BCTERIALGSPF"/>
</dbReference>
<accession>A0A1G2V7N2</accession>
<feature type="transmembrane region" description="Helical" evidence="8">
    <location>
        <begin position="209"/>
        <end position="236"/>
    </location>
</feature>
<keyword evidence="5 8" id="KW-0812">Transmembrane</keyword>
<comment type="caution">
    <text evidence="10">The sequence shown here is derived from an EMBL/GenBank/DDBJ whole genome shotgun (WGS) entry which is preliminary data.</text>
</comment>
<evidence type="ECO:0000259" key="9">
    <source>
        <dbReference type="Pfam" id="PF00482"/>
    </source>
</evidence>
<dbReference type="InterPro" id="IPR003004">
    <property type="entry name" value="GspF/PilC"/>
</dbReference>
<comment type="similarity">
    <text evidence="2">Belongs to the GSP F family.</text>
</comment>
<dbReference type="AlphaFoldDB" id="A0A1G2V7N2"/>
<evidence type="ECO:0000256" key="7">
    <source>
        <dbReference type="ARBA" id="ARBA00023136"/>
    </source>
</evidence>
<dbReference type="Gene3D" id="1.20.81.30">
    <property type="entry name" value="Type II secretion system (T2SS), domain F"/>
    <property type="match status" value="2"/>
</dbReference>
<evidence type="ECO:0000256" key="5">
    <source>
        <dbReference type="ARBA" id="ARBA00022692"/>
    </source>
</evidence>
<dbReference type="PANTHER" id="PTHR30012:SF0">
    <property type="entry name" value="TYPE II SECRETION SYSTEM PROTEIN F-RELATED"/>
    <property type="match status" value="1"/>
</dbReference>
<dbReference type="STRING" id="1802782.A2544_01315"/>
<feature type="domain" description="Type II secretion system protein GspF" evidence="9">
    <location>
        <begin position="271"/>
        <end position="392"/>
    </location>
</feature>
<evidence type="ECO:0000256" key="4">
    <source>
        <dbReference type="ARBA" id="ARBA00022519"/>
    </source>
</evidence>
<sequence length="402" mass="43986">MLFNYQALENSGKRTSGSIEAVSLDVAVGALQRRGLIISEINPADKESWLSKIKFGSGVSHKEVVMLSRQMATLFEAQVSALKIFTLLSSEVENQSLKRSLIQITDDLQAGSNISKALAKHPGIFSDFYVNMVRSGEETGKLSETFNHLADYLDRNYEVISKTKNALIYPAFVITVFIAVMVLMFTVIIPKISLIIIESGQTVPFYTQIVFAVSNFFVSYGVILPVVLIVFGFFVVRYTRTTEGRSQLARFKLSVPYIGNLYKKLYLSIIADNMNTMVLSGIPMIKAIEVTASVVGNEVYAEILGESLLAVKGGSSFSQSLSQYEEIPGILVQMIRVGEESGELGSILGTMARFYQREVINAVDTLVSLIEPVMIVLLGLGVGVLLASVLIPIYDIANSAGL</sequence>
<dbReference type="PANTHER" id="PTHR30012">
    <property type="entry name" value="GENERAL SECRETION PATHWAY PROTEIN"/>
    <property type="match status" value="1"/>
</dbReference>
<dbReference type="InterPro" id="IPR042094">
    <property type="entry name" value="T2SS_GspF_sf"/>
</dbReference>
<gene>
    <name evidence="10" type="ORF">A2544_01315</name>
</gene>
<evidence type="ECO:0000256" key="2">
    <source>
        <dbReference type="ARBA" id="ARBA00005745"/>
    </source>
</evidence>
<dbReference type="GO" id="GO:0005886">
    <property type="term" value="C:plasma membrane"/>
    <property type="evidence" value="ECO:0007669"/>
    <property type="project" value="UniProtKB-SubCell"/>
</dbReference>
<evidence type="ECO:0000256" key="6">
    <source>
        <dbReference type="ARBA" id="ARBA00022989"/>
    </source>
</evidence>
<evidence type="ECO:0000256" key="1">
    <source>
        <dbReference type="ARBA" id="ARBA00004429"/>
    </source>
</evidence>
<keyword evidence="4" id="KW-0997">Cell inner membrane</keyword>
<keyword evidence="3" id="KW-1003">Cell membrane</keyword>
<evidence type="ECO:0000313" key="11">
    <source>
        <dbReference type="Proteomes" id="UP000176868"/>
    </source>
</evidence>
<keyword evidence="6 8" id="KW-1133">Transmembrane helix</keyword>
<evidence type="ECO:0000256" key="8">
    <source>
        <dbReference type="SAM" id="Phobius"/>
    </source>
</evidence>
<reference evidence="10 11" key="1">
    <citation type="journal article" date="2016" name="Nat. Commun.">
        <title>Thousands of microbial genomes shed light on interconnected biogeochemical processes in an aquifer system.</title>
        <authorList>
            <person name="Anantharaman K."/>
            <person name="Brown C.T."/>
            <person name="Hug L.A."/>
            <person name="Sharon I."/>
            <person name="Castelle C.J."/>
            <person name="Probst A.J."/>
            <person name="Thomas B.C."/>
            <person name="Singh A."/>
            <person name="Wilkins M.J."/>
            <person name="Karaoz U."/>
            <person name="Brodie E.L."/>
            <person name="Williams K.H."/>
            <person name="Hubbard S.S."/>
            <person name="Banfield J.F."/>
        </authorList>
    </citation>
    <scope>NUCLEOTIDE SEQUENCE [LARGE SCALE GENOMIC DNA]</scope>
</reference>
<organism evidence="10 11">
    <name type="scientific">Candidatus Zambryskibacteria bacterium RIFOXYD2_FULL_43_10</name>
    <dbReference type="NCBI Taxonomy" id="1802782"/>
    <lineage>
        <taxon>Bacteria</taxon>
        <taxon>Candidatus Zambryskiibacteriota</taxon>
    </lineage>
</organism>
<feature type="transmembrane region" description="Helical" evidence="8">
    <location>
        <begin position="167"/>
        <end position="189"/>
    </location>
</feature>
<comment type="subcellular location">
    <subcellularLocation>
        <location evidence="1">Cell inner membrane</location>
        <topology evidence="1">Multi-pass membrane protein</topology>
    </subcellularLocation>
</comment>
<dbReference type="Proteomes" id="UP000176868">
    <property type="component" value="Unassembled WGS sequence"/>
</dbReference>
<keyword evidence="7 8" id="KW-0472">Membrane</keyword>
<dbReference type="EMBL" id="MHWZ01000015">
    <property type="protein sequence ID" value="OHB17643.1"/>
    <property type="molecule type" value="Genomic_DNA"/>
</dbReference>
<feature type="transmembrane region" description="Helical" evidence="8">
    <location>
        <begin position="373"/>
        <end position="394"/>
    </location>
</feature>
<dbReference type="FunFam" id="1.20.81.30:FF:000001">
    <property type="entry name" value="Type II secretion system protein F"/>
    <property type="match status" value="1"/>
</dbReference>
<dbReference type="Pfam" id="PF00482">
    <property type="entry name" value="T2SSF"/>
    <property type="match status" value="2"/>
</dbReference>